<feature type="compositionally biased region" description="Polar residues" evidence="1">
    <location>
        <begin position="247"/>
        <end position="277"/>
    </location>
</feature>
<accession>A0A1B7MGZ8</accession>
<evidence type="ECO:0000256" key="1">
    <source>
        <dbReference type="SAM" id="MobiDB-lite"/>
    </source>
</evidence>
<organism evidence="2 3">
    <name type="scientific">Rhizopogon vinicolor AM-OR11-026</name>
    <dbReference type="NCBI Taxonomy" id="1314800"/>
    <lineage>
        <taxon>Eukaryota</taxon>
        <taxon>Fungi</taxon>
        <taxon>Dikarya</taxon>
        <taxon>Basidiomycota</taxon>
        <taxon>Agaricomycotina</taxon>
        <taxon>Agaricomycetes</taxon>
        <taxon>Agaricomycetidae</taxon>
        <taxon>Boletales</taxon>
        <taxon>Suillineae</taxon>
        <taxon>Rhizopogonaceae</taxon>
        <taxon>Rhizopogon</taxon>
    </lineage>
</organism>
<keyword evidence="3" id="KW-1185">Reference proteome</keyword>
<dbReference type="EMBL" id="KV449204">
    <property type="protein sequence ID" value="OAX31876.1"/>
    <property type="molecule type" value="Genomic_DNA"/>
</dbReference>
<proteinExistence type="predicted"/>
<reference evidence="2 3" key="1">
    <citation type="submission" date="2016-06" db="EMBL/GenBank/DDBJ databases">
        <title>Comparative genomics of the ectomycorrhizal sister species Rhizopogon vinicolor and Rhizopogon vesiculosus (Basidiomycota: Boletales) reveals a divergence of the mating type B locus.</title>
        <authorList>
            <consortium name="DOE Joint Genome Institute"/>
            <person name="Mujic A.B."/>
            <person name="Kuo A."/>
            <person name="Tritt A."/>
            <person name="Lipzen A."/>
            <person name="Chen C."/>
            <person name="Johnson J."/>
            <person name="Sharma A."/>
            <person name="Barry K."/>
            <person name="Grigoriev I.V."/>
            <person name="Spatafora J.W."/>
        </authorList>
    </citation>
    <scope>NUCLEOTIDE SEQUENCE [LARGE SCALE GENOMIC DNA]</scope>
    <source>
        <strain evidence="2 3">AM-OR11-026</strain>
    </source>
</reference>
<dbReference type="STRING" id="1314800.A0A1B7MGZ8"/>
<protein>
    <submittedName>
        <fullName evidence="2">Uncharacterized protein</fullName>
    </submittedName>
</protein>
<dbReference type="OrthoDB" id="301415at2759"/>
<evidence type="ECO:0000313" key="2">
    <source>
        <dbReference type="EMBL" id="OAX31876.1"/>
    </source>
</evidence>
<dbReference type="InParanoid" id="A0A1B7MGZ8"/>
<feature type="region of interest" description="Disordered" evidence="1">
    <location>
        <begin position="240"/>
        <end position="304"/>
    </location>
</feature>
<dbReference type="Proteomes" id="UP000092154">
    <property type="component" value="Unassembled WGS sequence"/>
</dbReference>
<evidence type="ECO:0000313" key="3">
    <source>
        <dbReference type="Proteomes" id="UP000092154"/>
    </source>
</evidence>
<dbReference type="AlphaFoldDB" id="A0A1B7MGZ8"/>
<sequence length="359" mass="39197">MYAAEFTTNADKHYCEYANCLSGDAGTVLAVTYIEHKDPRKQGKWLCERCSQYQHSKLTTRKISDIAVIPNTSQHGFACQSEYDHDGAAKVHKQTAEAQHGKSQLAVRAVGFPVQSSQYMALEISGSRGSGDIVESISNVPYCIGGNDLKTSVYLTLLPMFIEWSKGLAFTFEEACLHLASNFEEIIPHPSGEDINAIASHFLKTRSGKQQFNAGKGIELHLLIPHAKFLAAEERRDSEELVESQAHDSTSNIVTASTSRHCVSKPTSSSNNVQILPQPSPQPAKRKHSLPPLPSTPPQKHQTLDITVSPDVSKLHRALQAQAIPLSGPKPYHKWAPPPKVANAPIGGGEGPTYDKIFS</sequence>
<gene>
    <name evidence="2" type="ORF">K503DRAFT_805703</name>
</gene>
<name>A0A1B7MGZ8_9AGAM</name>